<feature type="domain" description="MobA-like NTP transferase" evidence="1">
    <location>
        <begin position="1"/>
        <end position="48"/>
    </location>
</feature>
<sequence>GTSSRMGENKALLPFGEKRVIEHITDLMRSIFTEVILITNTPEEYDFLDIAMFLRLAYL</sequence>
<dbReference type="EC" id="2.7.7.77" evidence="2"/>
<reference evidence="2" key="1">
    <citation type="submission" date="2018-06" db="EMBL/GenBank/DDBJ databases">
        <authorList>
            <person name="Zhirakovskaya E."/>
        </authorList>
    </citation>
    <scope>NUCLEOTIDE SEQUENCE</scope>
</reference>
<evidence type="ECO:0000259" key="1">
    <source>
        <dbReference type="Pfam" id="PF12804"/>
    </source>
</evidence>
<dbReference type="InterPro" id="IPR025877">
    <property type="entry name" value="MobA-like_NTP_Trfase"/>
</dbReference>
<dbReference type="Gene3D" id="3.90.550.10">
    <property type="entry name" value="Spore Coat Polysaccharide Biosynthesis Protein SpsA, Chain A"/>
    <property type="match status" value="1"/>
</dbReference>
<name>A0A3B1CDC7_9ZZZZ</name>
<keyword evidence="2" id="KW-0548">Nucleotidyltransferase</keyword>
<dbReference type="GO" id="GO:0061603">
    <property type="term" value="F:molybdenum cofactor guanylyltransferase activity"/>
    <property type="evidence" value="ECO:0007669"/>
    <property type="project" value="UniProtKB-EC"/>
</dbReference>
<accession>A0A3B1CDC7</accession>
<dbReference type="AlphaFoldDB" id="A0A3B1CDC7"/>
<proteinExistence type="predicted"/>
<keyword evidence="2" id="KW-0808">Transferase</keyword>
<dbReference type="Pfam" id="PF12804">
    <property type="entry name" value="NTP_transf_3"/>
    <property type="match status" value="1"/>
</dbReference>
<dbReference type="EMBL" id="UOGD01000211">
    <property type="protein sequence ID" value="VAX22054.1"/>
    <property type="molecule type" value="Genomic_DNA"/>
</dbReference>
<evidence type="ECO:0000313" key="2">
    <source>
        <dbReference type="EMBL" id="VAX22054.1"/>
    </source>
</evidence>
<gene>
    <name evidence="2" type="ORF">MNBD_IGNAVI01-878</name>
</gene>
<feature type="non-terminal residue" evidence="2">
    <location>
        <position position="1"/>
    </location>
</feature>
<dbReference type="SUPFAM" id="SSF53448">
    <property type="entry name" value="Nucleotide-diphospho-sugar transferases"/>
    <property type="match status" value="1"/>
</dbReference>
<protein>
    <submittedName>
        <fullName evidence="2">Molybdenum cofactor guanylyltransferase</fullName>
        <ecNumber evidence="2">2.7.7.77</ecNumber>
    </submittedName>
</protein>
<dbReference type="InterPro" id="IPR029044">
    <property type="entry name" value="Nucleotide-diphossugar_trans"/>
</dbReference>
<organism evidence="2">
    <name type="scientific">hydrothermal vent metagenome</name>
    <dbReference type="NCBI Taxonomy" id="652676"/>
    <lineage>
        <taxon>unclassified sequences</taxon>
        <taxon>metagenomes</taxon>
        <taxon>ecological metagenomes</taxon>
    </lineage>
</organism>